<gene>
    <name evidence="3" type="ORF">F9B85_12020</name>
</gene>
<dbReference type="AlphaFoldDB" id="A0A6I0EXZ3"/>
<proteinExistence type="predicted"/>
<keyword evidence="4" id="KW-1185">Reference proteome</keyword>
<feature type="transmembrane region" description="Helical" evidence="1">
    <location>
        <begin position="21"/>
        <end position="39"/>
    </location>
</feature>
<keyword evidence="1" id="KW-1133">Transmembrane helix</keyword>
<feature type="domain" description="Membrane-associated sensor" evidence="2">
    <location>
        <begin position="42"/>
        <end position="132"/>
    </location>
</feature>
<feature type="transmembrane region" description="Helical" evidence="1">
    <location>
        <begin position="77"/>
        <end position="97"/>
    </location>
</feature>
<evidence type="ECO:0000256" key="1">
    <source>
        <dbReference type="SAM" id="Phobius"/>
    </source>
</evidence>
<feature type="transmembrane region" description="Helical" evidence="1">
    <location>
        <begin position="117"/>
        <end position="136"/>
    </location>
</feature>
<name>A0A6I0EXZ3_9FIRM</name>
<accession>A0A6I0EXZ3</accession>
<feature type="transmembrane region" description="Helical" evidence="1">
    <location>
        <begin position="45"/>
        <end position="70"/>
    </location>
</feature>
<comment type="caution">
    <text evidence="3">The sequence shown here is derived from an EMBL/GenBank/DDBJ whole genome shotgun (WGS) entry which is preliminary data.</text>
</comment>
<keyword evidence="1" id="KW-0472">Membrane</keyword>
<dbReference type="EMBL" id="WBXO01000011">
    <property type="protein sequence ID" value="KAB2951526.1"/>
    <property type="molecule type" value="Genomic_DNA"/>
</dbReference>
<evidence type="ECO:0000259" key="2">
    <source>
        <dbReference type="Pfam" id="PF17159"/>
    </source>
</evidence>
<evidence type="ECO:0000313" key="4">
    <source>
        <dbReference type="Proteomes" id="UP000468766"/>
    </source>
</evidence>
<reference evidence="3 4" key="1">
    <citation type="submission" date="2019-10" db="EMBL/GenBank/DDBJ databases">
        <title>Whole-genome sequence of the extremophile Heliorestis acidaminivorans DSM 24790.</title>
        <authorList>
            <person name="Kyndt J.A."/>
            <person name="Meyer T.E."/>
        </authorList>
    </citation>
    <scope>NUCLEOTIDE SEQUENCE [LARGE SCALE GENOMIC DNA]</scope>
    <source>
        <strain evidence="3 4">DSM 24790</strain>
    </source>
</reference>
<sequence>MLNSLNLVRRVPPLFETLLQFLAFIFVACLVSFFLIAVIQDSNIVFAHTAVELIAIFFALSGFMITWFLFDRASPKIHMIGFAFLAVAVFNLSHTLAGIDFFQHISGEYDLANRFRLVVRIVEAIVLLLFSLDITFRSDFIFLS</sequence>
<evidence type="ECO:0000313" key="3">
    <source>
        <dbReference type="EMBL" id="KAB2951526.1"/>
    </source>
</evidence>
<protein>
    <recommendedName>
        <fullName evidence="2">Membrane-associated sensor domain-containing protein</fullName>
    </recommendedName>
</protein>
<organism evidence="3 4">
    <name type="scientific">Heliorestis acidaminivorans</name>
    <dbReference type="NCBI Taxonomy" id="553427"/>
    <lineage>
        <taxon>Bacteria</taxon>
        <taxon>Bacillati</taxon>
        <taxon>Bacillota</taxon>
        <taxon>Clostridia</taxon>
        <taxon>Eubacteriales</taxon>
        <taxon>Heliobacteriaceae</taxon>
        <taxon>Heliorestis</taxon>
    </lineage>
</organism>
<keyword evidence="1" id="KW-0812">Transmembrane</keyword>
<dbReference type="Proteomes" id="UP000468766">
    <property type="component" value="Unassembled WGS sequence"/>
</dbReference>
<dbReference type="InterPro" id="IPR033425">
    <property type="entry name" value="MASE3"/>
</dbReference>
<dbReference type="Pfam" id="PF17159">
    <property type="entry name" value="MASE3"/>
    <property type="match status" value="1"/>
</dbReference>